<proteinExistence type="predicted"/>
<reference evidence="1 2" key="1">
    <citation type="journal article" date="2019" name="Emerg. Microbes Infect.">
        <title>Comprehensive subspecies identification of 175 nontuberculous mycobacteria species based on 7547 genomic profiles.</title>
        <authorList>
            <person name="Matsumoto Y."/>
            <person name="Kinjo T."/>
            <person name="Motooka D."/>
            <person name="Nabeya D."/>
            <person name="Jung N."/>
            <person name="Uechi K."/>
            <person name="Horii T."/>
            <person name="Iida T."/>
            <person name="Fujita J."/>
            <person name="Nakamura S."/>
        </authorList>
    </citation>
    <scope>NUCLEOTIDE SEQUENCE [LARGE SCALE GENOMIC DNA]</scope>
    <source>
        <strain evidence="1 2">JCM 15657</strain>
    </source>
</reference>
<dbReference type="Pfam" id="PF00934">
    <property type="entry name" value="PE"/>
    <property type="match status" value="1"/>
</dbReference>
<gene>
    <name evidence="1" type="ORF">MLAC_07740</name>
</gene>
<dbReference type="InterPro" id="IPR000084">
    <property type="entry name" value="PE-PGRS_N"/>
</dbReference>
<dbReference type="KEGG" id="mlj:MLAC_07740"/>
<dbReference type="Proteomes" id="UP000466396">
    <property type="component" value="Chromosome"/>
</dbReference>
<evidence type="ECO:0000313" key="2">
    <source>
        <dbReference type="Proteomes" id="UP000466396"/>
    </source>
</evidence>
<accession>A0A1X1YUG6</accession>
<keyword evidence="2" id="KW-1185">Reference proteome</keyword>
<dbReference type="RefSeq" id="WP_085156515.1">
    <property type="nucleotide sequence ID" value="NZ_AP022581.1"/>
</dbReference>
<dbReference type="OrthoDB" id="4679608at2"/>
<dbReference type="EMBL" id="AP022581">
    <property type="protein sequence ID" value="BBX95480.1"/>
    <property type="molecule type" value="Genomic_DNA"/>
</dbReference>
<dbReference type="AlphaFoldDB" id="A0A1X1YUG6"/>
<organism evidence="1 2">
    <name type="scientific">Mycobacterium lacus</name>
    <dbReference type="NCBI Taxonomy" id="169765"/>
    <lineage>
        <taxon>Bacteria</taxon>
        <taxon>Bacillati</taxon>
        <taxon>Actinomycetota</taxon>
        <taxon>Actinomycetes</taxon>
        <taxon>Mycobacteriales</taxon>
        <taxon>Mycobacteriaceae</taxon>
        <taxon>Mycobacterium</taxon>
    </lineage>
</organism>
<sequence length="384" mass="38528">MSYLIATPELVSAAAADLAGIGSTMSAANAAAAAATTGVIPAALDEVSARIAAMFAAHGEAYQALSAQAALFHEQFVQALNAGASAYANAEANVVRTLASAVAAPAQAASANPVSSLFQQLEAAQINFNTNLVNNELAFNHALVTNEIALEKGIFGTDSALNGALNRSFNVANLLVGTGEQALNTVVGAPVPTNFTSSLLLGSAAQVFNSGAIGGPLGAFDQSLVVAADVAGLVVGSAPAQAVLSALPAPAQALLTPPLGSFLQQIETAQINYNTNLVNSELVFNKSLLTNEIALEQRIFGTDSALNGVLNRSFNVVNLLVGTGQQAVNGLSGALVPQPAFTQGLLTGSAAQVFNGGQIGGLVGAFDQSLMVGADFVGLITGQP</sequence>
<evidence type="ECO:0000313" key="1">
    <source>
        <dbReference type="EMBL" id="BBX95480.1"/>
    </source>
</evidence>
<protein>
    <submittedName>
        <fullName evidence="1">Uncharacterized protein</fullName>
    </submittedName>
</protein>
<dbReference type="STRING" id="169765.AWC15_12660"/>
<name>A0A1X1YUG6_9MYCO</name>
<dbReference type="SUPFAM" id="SSF140459">
    <property type="entry name" value="PE/PPE dimer-like"/>
    <property type="match status" value="1"/>
</dbReference>
<dbReference type="Gene3D" id="1.10.287.850">
    <property type="entry name" value="HP0062-like domain"/>
    <property type="match status" value="1"/>
</dbReference>
<dbReference type="InterPro" id="IPR038332">
    <property type="entry name" value="PPE_sf"/>
</dbReference>